<comment type="caution">
    <text evidence="2">The sequence shown here is derived from an EMBL/GenBank/DDBJ whole genome shotgun (WGS) entry which is preliminary data.</text>
</comment>
<evidence type="ECO:0000313" key="2">
    <source>
        <dbReference type="EMBL" id="ETE62970.1"/>
    </source>
</evidence>
<feature type="region of interest" description="Disordered" evidence="1">
    <location>
        <begin position="1"/>
        <end position="20"/>
    </location>
</feature>
<dbReference type="AlphaFoldDB" id="V8NLQ2"/>
<feature type="compositionally biased region" description="Polar residues" evidence="1">
    <location>
        <begin position="10"/>
        <end position="20"/>
    </location>
</feature>
<evidence type="ECO:0000256" key="1">
    <source>
        <dbReference type="SAM" id="MobiDB-lite"/>
    </source>
</evidence>
<sequence>EINVTDVPSPISSGNSENVSSIVSPVIDSGLELSSQIRSKDDLTDLQLVKSLEISTAMPLNEFRAREQLELQNECPQREKTPSASVESIPEVLEECTSVTDSVSIHDMDYVNPRGVRFTQCSQKE</sequence>
<reference evidence="2 3" key="1">
    <citation type="journal article" date="2013" name="Proc. Natl. Acad. Sci. U.S.A.">
        <title>The king cobra genome reveals dynamic gene evolution and adaptation in the snake venom system.</title>
        <authorList>
            <person name="Vonk F.J."/>
            <person name="Casewell N.R."/>
            <person name="Henkel C.V."/>
            <person name="Heimberg A.M."/>
            <person name="Jansen H.J."/>
            <person name="McCleary R.J."/>
            <person name="Kerkkamp H.M."/>
            <person name="Vos R.A."/>
            <person name="Guerreiro I."/>
            <person name="Calvete J.J."/>
            <person name="Wuster W."/>
            <person name="Woods A.E."/>
            <person name="Logan J.M."/>
            <person name="Harrison R.A."/>
            <person name="Castoe T.A."/>
            <person name="de Koning A.P."/>
            <person name="Pollock D.D."/>
            <person name="Yandell M."/>
            <person name="Calderon D."/>
            <person name="Renjifo C."/>
            <person name="Currier R.B."/>
            <person name="Salgado D."/>
            <person name="Pla D."/>
            <person name="Sanz L."/>
            <person name="Hyder A.S."/>
            <person name="Ribeiro J.M."/>
            <person name="Arntzen J.W."/>
            <person name="van den Thillart G.E."/>
            <person name="Boetzer M."/>
            <person name="Pirovano W."/>
            <person name="Dirks R.P."/>
            <person name="Spaink H.P."/>
            <person name="Duboule D."/>
            <person name="McGlinn E."/>
            <person name="Kini R.M."/>
            <person name="Richardson M.K."/>
        </authorList>
    </citation>
    <scope>NUCLEOTIDE SEQUENCE</scope>
    <source>
        <tissue evidence="2">Blood</tissue>
    </source>
</reference>
<proteinExistence type="predicted"/>
<gene>
    <name evidence="2" type="primary">GBF1</name>
    <name evidence="2" type="ORF">L345_11272</name>
</gene>
<dbReference type="EMBL" id="AZIM01002974">
    <property type="protein sequence ID" value="ETE62970.1"/>
    <property type="molecule type" value="Genomic_DNA"/>
</dbReference>
<evidence type="ECO:0000313" key="3">
    <source>
        <dbReference type="Proteomes" id="UP000018936"/>
    </source>
</evidence>
<dbReference type="OrthoDB" id="8883817at2759"/>
<organism evidence="2 3">
    <name type="scientific">Ophiophagus hannah</name>
    <name type="common">King cobra</name>
    <name type="synonym">Naja hannah</name>
    <dbReference type="NCBI Taxonomy" id="8665"/>
    <lineage>
        <taxon>Eukaryota</taxon>
        <taxon>Metazoa</taxon>
        <taxon>Chordata</taxon>
        <taxon>Craniata</taxon>
        <taxon>Vertebrata</taxon>
        <taxon>Euteleostomi</taxon>
        <taxon>Lepidosauria</taxon>
        <taxon>Squamata</taxon>
        <taxon>Bifurcata</taxon>
        <taxon>Unidentata</taxon>
        <taxon>Episquamata</taxon>
        <taxon>Toxicofera</taxon>
        <taxon>Serpentes</taxon>
        <taxon>Colubroidea</taxon>
        <taxon>Elapidae</taxon>
        <taxon>Elapinae</taxon>
        <taxon>Ophiophagus</taxon>
    </lineage>
</organism>
<accession>V8NLQ2</accession>
<protein>
    <submittedName>
        <fullName evidence="2">Golgi-specific brefeldin A-resistance guanine nucleotide exchange factor 1</fullName>
    </submittedName>
</protein>
<dbReference type="Proteomes" id="UP000018936">
    <property type="component" value="Unassembled WGS sequence"/>
</dbReference>
<keyword evidence="3" id="KW-1185">Reference proteome</keyword>
<feature type="non-terminal residue" evidence="2">
    <location>
        <position position="125"/>
    </location>
</feature>
<feature type="non-terminal residue" evidence="2">
    <location>
        <position position="1"/>
    </location>
</feature>
<name>V8NLQ2_OPHHA</name>